<evidence type="ECO:0000313" key="2">
    <source>
        <dbReference type="EMBL" id="MCQ4118603.1"/>
    </source>
</evidence>
<organism evidence="2 3">
    <name type="scientific">Rhodococcus tibetensis</name>
    <dbReference type="NCBI Taxonomy" id="2965064"/>
    <lineage>
        <taxon>Bacteria</taxon>
        <taxon>Bacillati</taxon>
        <taxon>Actinomycetota</taxon>
        <taxon>Actinomycetes</taxon>
        <taxon>Mycobacteriales</taxon>
        <taxon>Nocardiaceae</taxon>
        <taxon>Rhodococcus</taxon>
    </lineage>
</organism>
<evidence type="ECO:0000256" key="1">
    <source>
        <dbReference type="SAM" id="MobiDB-lite"/>
    </source>
</evidence>
<dbReference type="Proteomes" id="UP001524501">
    <property type="component" value="Unassembled WGS sequence"/>
</dbReference>
<comment type="caution">
    <text evidence="2">The sequence shown here is derived from an EMBL/GenBank/DDBJ whole genome shotgun (WGS) entry which is preliminary data.</text>
</comment>
<protein>
    <submittedName>
        <fullName evidence="2">Uncharacterized protein</fullName>
    </submittedName>
</protein>
<proteinExistence type="predicted"/>
<evidence type="ECO:0000313" key="3">
    <source>
        <dbReference type="Proteomes" id="UP001524501"/>
    </source>
</evidence>
<gene>
    <name evidence="2" type="ORF">NOF53_05345</name>
</gene>
<dbReference type="RefSeq" id="WP_255966164.1">
    <property type="nucleotide sequence ID" value="NZ_JANFQF010000003.1"/>
</dbReference>
<dbReference type="EMBL" id="JANFQF010000003">
    <property type="protein sequence ID" value="MCQ4118603.1"/>
    <property type="molecule type" value="Genomic_DNA"/>
</dbReference>
<sequence length="92" mass="10620">MPVPQRKLLQSVQDRTTELRRWLDTGDNSAALTAYLRDEPVDDRWLAAYEQLQRDLLTAVGHAHAPEASNREADQHHCRRTVTRTSPPFTNR</sequence>
<accession>A0ABT1QA85</accession>
<name>A0ABT1QA85_9NOCA</name>
<feature type="compositionally biased region" description="Polar residues" evidence="1">
    <location>
        <begin position="83"/>
        <end position="92"/>
    </location>
</feature>
<feature type="region of interest" description="Disordered" evidence="1">
    <location>
        <begin position="63"/>
        <end position="92"/>
    </location>
</feature>
<keyword evidence="3" id="KW-1185">Reference proteome</keyword>
<reference evidence="2 3" key="1">
    <citation type="submission" date="2022-07" db="EMBL/GenBank/DDBJ databases">
        <title>Degradation activity of malathion, p-nitrophenol and potential low-temperature adaptation strategy of Rhodococcus sp. FXJ9.536.</title>
        <authorList>
            <person name="Huang J."/>
            <person name="Huang Y."/>
        </authorList>
    </citation>
    <scope>NUCLEOTIDE SEQUENCE [LARGE SCALE GENOMIC DNA]</scope>
    <source>
        <strain evidence="2 3">FXJ9.536</strain>
    </source>
</reference>